<accession>W9RT83</accession>
<feature type="chain" id="PRO_5004928854" evidence="1">
    <location>
        <begin position="22"/>
        <end position="124"/>
    </location>
</feature>
<dbReference type="EMBL" id="KE344580">
    <property type="protein sequence ID" value="EXB68689.1"/>
    <property type="molecule type" value="Genomic_DNA"/>
</dbReference>
<gene>
    <name evidence="2" type="ORF">L484_024704</name>
</gene>
<keyword evidence="3" id="KW-1185">Reference proteome</keyword>
<evidence type="ECO:0000313" key="2">
    <source>
        <dbReference type="EMBL" id="EXB68689.1"/>
    </source>
</evidence>
<reference evidence="3" key="1">
    <citation type="submission" date="2013-01" db="EMBL/GenBank/DDBJ databases">
        <title>Draft Genome Sequence of a Mulberry Tree, Morus notabilis C.K. Schneid.</title>
        <authorList>
            <person name="He N."/>
            <person name="Zhao S."/>
        </authorList>
    </citation>
    <scope>NUCLEOTIDE SEQUENCE</scope>
</reference>
<keyword evidence="1" id="KW-0732">Signal</keyword>
<protein>
    <submittedName>
        <fullName evidence="2">Uncharacterized protein</fullName>
    </submittedName>
</protein>
<evidence type="ECO:0000313" key="3">
    <source>
        <dbReference type="Proteomes" id="UP000030645"/>
    </source>
</evidence>
<evidence type="ECO:0000256" key="1">
    <source>
        <dbReference type="SAM" id="SignalP"/>
    </source>
</evidence>
<proteinExistence type="predicted"/>
<organism evidence="2 3">
    <name type="scientific">Morus notabilis</name>
    <dbReference type="NCBI Taxonomy" id="981085"/>
    <lineage>
        <taxon>Eukaryota</taxon>
        <taxon>Viridiplantae</taxon>
        <taxon>Streptophyta</taxon>
        <taxon>Embryophyta</taxon>
        <taxon>Tracheophyta</taxon>
        <taxon>Spermatophyta</taxon>
        <taxon>Magnoliopsida</taxon>
        <taxon>eudicotyledons</taxon>
        <taxon>Gunneridae</taxon>
        <taxon>Pentapetalae</taxon>
        <taxon>rosids</taxon>
        <taxon>fabids</taxon>
        <taxon>Rosales</taxon>
        <taxon>Moraceae</taxon>
        <taxon>Moreae</taxon>
        <taxon>Morus</taxon>
    </lineage>
</organism>
<dbReference type="AlphaFoldDB" id="W9RT83"/>
<dbReference type="Proteomes" id="UP000030645">
    <property type="component" value="Unassembled WGS sequence"/>
</dbReference>
<name>W9RT83_9ROSA</name>
<feature type="signal peptide" evidence="1">
    <location>
        <begin position="1"/>
        <end position="21"/>
    </location>
</feature>
<sequence length="124" mass="13403">MKHKLAFRISILLLVIILSVAAPATRSLVRDSNKMEKPNEVKLGGVKFELEEGFFEGRMDFEKTDYSGVGANPEHDPKPPAKVLGSLINMVWGRGDGCLGVTDVGGGGMADSIGVRSKRFLTNL</sequence>